<evidence type="ECO:0000256" key="2">
    <source>
        <dbReference type="ARBA" id="ARBA00004370"/>
    </source>
</evidence>
<dbReference type="SUPFAM" id="SSF47384">
    <property type="entry name" value="Homodimeric domain of signal transducing histidine kinase"/>
    <property type="match status" value="1"/>
</dbReference>
<evidence type="ECO:0000256" key="12">
    <source>
        <dbReference type="SAM" id="Phobius"/>
    </source>
</evidence>
<dbReference type="PRINTS" id="PR00344">
    <property type="entry name" value="BCTRLSENSOR"/>
</dbReference>
<evidence type="ECO:0000259" key="13">
    <source>
        <dbReference type="PROSITE" id="PS50109"/>
    </source>
</evidence>
<evidence type="ECO:0000313" key="15">
    <source>
        <dbReference type="EMBL" id="GBF56732.1"/>
    </source>
</evidence>
<evidence type="ECO:0000313" key="16">
    <source>
        <dbReference type="Proteomes" id="UP000245086"/>
    </source>
</evidence>
<dbReference type="PROSITE" id="PS50885">
    <property type="entry name" value="HAMP"/>
    <property type="match status" value="1"/>
</dbReference>
<dbReference type="SMART" id="SM00304">
    <property type="entry name" value="HAMP"/>
    <property type="match status" value="1"/>
</dbReference>
<dbReference type="PANTHER" id="PTHR45436">
    <property type="entry name" value="SENSOR HISTIDINE KINASE YKOH"/>
    <property type="match status" value="1"/>
</dbReference>
<dbReference type="Pfam" id="PF13756">
    <property type="entry name" value="Stimulus_sens_1"/>
    <property type="match status" value="1"/>
</dbReference>
<dbReference type="Gene3D" id="1.10.287.130">
    <property type="match status" value="1"/>
</dbReference>
<keyword evidence="5 15" id="KW-0808">Transferase</keyword>
<accession>A0A2P2E6P7</accession>
<dbReference type="EMBL" id="BFBR01000001">
    <property type="protein sequence ID" value="GBF56732.1"/>
    <property type="molecule type" value="Genomic_DNA"/>
</dbReference>
<feature type="region of interest" description="Disordered" evidence="11">
    <location>
        <begin position="1"/>
        <end position="23"/>
    </location>
</feature>
<evidence type="ECO:0000259" key="14">
    <source>
        <dbReference type="PROSITE" id="PS50885"/>
    </source>
</evidence>
<dbReference type="PROSITE" id="PS50109">
    <property type="entry name" value="HIS_KIN"/>
    <property type="match status" value="1"/>
</dbReference>
<comment type="catalytic activity">
    <reaction evidence="1">
        <text>ATP + protein L-histidine = ADP + protein N-phospho-L-histidine.</text>
        <dbReference type="EC" id="2.7.13.3"/>
    </reaction>
</comment>
<evidence type="ECO:0000256" key="6">
    <source>
        <dbReference type="ARBA" id="ARBA00022692"/>
    </source>
</evidence>
<dbReference type="InterPro" id="IPR050428">
    <property type="entry name" value="TCS_sensor_his_kinase"/>
</dbReference>
<name>A0A2P2E6P7_9PROT</name>
<organism evidence="15 16">
    <name type="scientific">Candidatus Phycosocius bacilliformis</name>
    <dbReference type="NCBI Taxonomy" id="1445552"/>
    <lineage>
        <taxon>Bacteria</taxon>
        <taxon>Pseudomonadati</taxon>
        <taxon>Pseudomonadota</taxon>
        <taxon>Alphaproteobacteria</taxon>
        <taxon>Caulobacterales</taxon>
        <taxon>Caulobacterales incertae sedis</taxon>
        <taxon>Candidatus Phycosocius</taxon>
    </lineage>
</organism>
<proteinExistence type="predicted"/>
<reference evidence="15 16" key="1">
    <citation type="journal article" date="2018" name="Genome Announc.">
        <title>Draft Genome Sequence of "Candidatus Phycosocius bacilliformis," an Alphaproteobacterial Ectosymbiont of the Hydrocarbon-Producing Green Alga Botryococcus braunii.</title>
        <authorList>
            <person name="Tanabe Y."/>
            <person name="Yamaguchi H."/>
            <person name="Watanabe M.M."/>
        </authorList>
    </citation>
    <scope>NUCLEOTIDE SEQUENCE [LARGE SCALE GENOMIC DNA]</scope>
    <source>
        <strain evidence="15 16">BOTRYCO-2</strain>
    </source>
</reference>
<dbReference type="GO" id="GO:0016020">
    <property type="term" value="C:membrane"/>
    <property type="evidence" value="ECO:0007669"/>
    <property type="project" value="UniProtKB-SubCell"/>
</dbReference>
<feature type="transmembrane region" description="Helical" evidence="12">
    <location>
        <begin position="30"/>
        <end position="52"/>
    </location>
</feature>
<dbReference type="PANTHER" id="PTHR45436:SF5">
    <property type="entry name" value="SENSOR HISTIDINE KINASE TRCS"/>
    <property type="match status" value="1"/>
</dbReference>
<dbReference type="SUPFAM" id="SSF55874">
    <property type="entry name" value="ATPase domain of HSP90 chaperone/DNA topoisomerase II/histidine kinase"/>
    <property type="match status" value="1"/>
</dbReference>
<dbReference type="InterPro" id="IPR003661">
    <property type="entry name" value="HisK_dim/P_dom"/>
</dbReference>
<dbReference type="CDD" id="cd06225">
    <property type="entry name" value="HAMP"/>
    <property type="match status" value="1"/>
</dbReference>
<dbReference type="Pfam" id="PF13755">
    <property type="entry name" value="Sensor_TM1"/>
    <property type="match status" value="1"/>
</dbReference>
<dbReference type="InterPro" id="IPR003594">
    <property type="entry name" value="HATPase_dom"/>
</dbReference>
<dbReference type="Gene3D" id="3.30.565.10">
    <property type="entry name" value="Histidine kinase-like ATPase, C-terminal domain"/>
    <property type="match status" value="1"/>
</dbReference>
<evidence type="ECO:0000256" key="7">
    <source>
        <dbReference type="ARBA" id="ARBA00022777"/>
    </source>
</evidence>
<dbReference type="AlphaFoldDB" id="A0A2P2E6P7"/>
<feature type="domain" description="HAMP" evidence="14">
    <location>
        <begin position="252"/>
        <end position="307"/>
    </location>
</feature>
<dbReference type="Pfam" id="PF00512">
    <property type="entry name" value="HisKA"/>
    <property type="match status" value="1"/>
</dbReference>
<comment type="subcellular location">
    <subcellularLocation>
        <location evidence="2">Membrane</location>
    </subcellularLocation>
</comment>
<gene>
    <name evidence="15" type="primary">resE</name>
    <name evidence="15" type="ORF">PbB2_00389</name>
</gene>
<protein>
    <recommendedName>
        <fullName evidence="3">histidine kinase</fullName>
        <ecNumber evidence="3">2.7.13.3</ecNumber>
    </recommendedName>
</protein>
<evidence type="ECO:0000256" key="11">
    <source>
        <dbReference type="SAM" id="MobiDB-lite"/>
    </source>
</evidence>
<keyword evidence="7 15" id="KW-0418">Kinase</keyword>
<keyword evidence="10 12" id="KW-0472">Membrane</keyword>
<dbReference type="InterPro" id="IPR005467">
    <property type="entry name" value="His_kinase_dom"/>
</dbReference>
<sequence length="539" mass="58190">MGSAIATRNPDTKAQPALGKTRRRRRRGGIAGIIFIANFAGIVILVLGSLLFNELRSGLTRARMDALRAQGSTIASVLAEAAIPADAVPVLDEARARAILRRLSREPGARLRLFSRDLRPIADSTILDDIVNVRELPPLGPAAPDITEVAGRAVSNVRVFMQGASDDPKKALIREVSTALQGNVVQSERFDEEGRRVVSVTVPIQRIRAVVGALTLESGDVSEIVEAERRALYPFIFSAILVTAISATLLAWSIAVPLRRLAAAADNVRRGRAQVLDADTLRKRPDEIGDLADALAAMTSSLQERIDANERFAADVAHEIKNPLAAIRNAAELLPRATSAESKTKLETIILNDARRVDRLVTDIANASRLDAELARASQQKFSIADMLDDLVRAYGSIGHARQVEVLVRYGDETDRLSVSGREEAISRILTNLLDNAMSFSPSPATISLSARRDGKLIRVEVADEGPGIPEEALQSIFNRFYTHRPTHAGEEGQAAFGKHSGLGLAIARQIAASHGGSIWAENRSDRSGARFILELPAA</sequence>
<dbReference type="SUPFAM" id="SSF158472">
    <property type="entry name" value="HAMP domain-like"/>
    <property type="match status" value="1"/>
</dbReference>
<evidence type="ECO:0000256" key="10">
    <source>
        <dbReference type="ARBA" id="ARBA00023136"/>
    </source>
</evidence>
<dbReference type="InterPro" id="IPR025908">
    <property type="entry name" value="Sensor_TM1"/>
</dbReference>
<dbReference type="CDD" id="cd00082">
    <property type="entry name" value="HisKA"/>
    <property type="match status" value="1"/>
</dbReference>
<keyword evidence="6 12" id="KW-0812">Transmembrane</keyword>
<dbReference type="InterPro" id="IPR036097">
    <property type="entry name" value="HisK_dim/P_sf"/>
</dbReference>
<keyword evidence="8 12" id="KW-1133">Transmembrane helix</keyword>
<evidence type="ECO:0000256" key="1">
    <source>
        <dbReference type="ARBA" id="ARBA00000085"/>
    </source>
</evidence>
<evidence type="ECO:0000256" key="8">
    <source>
        <dbReference type="ARBA" id="ARBA00022989"/>
    </source>
</evidence>
<dbReference type="InterPro" id="IPR003660">
    <property type="entry name" value="HAMP_dom"/>
</dbReference>
<evidence type="ECO:0000256" key="3">
    <source>
        <dbReference type="ARBA" id="ARBA00012438"/>
    </source>
</evidence>
<keyword evidence="4" id="KW-0597">Phosphoprotein</keyword>
<dbReference type="InterPro" id="IPR025919">
    <property type="entry name" value="Stimulus_sens_dom"/>
</dbReference>
<dbReference type="Pfam" id="PF02518">
    <property type="entry name" value="HATPase_c"/>
    <property type="match status" value="1"/>
</dbReference>
<dbReference type="InterPro" id="IPR036890">
    <property type="entry name" value="HATPase_C_sf"/>
</dbReference>
<keyword evidence="9" id="KW-0902">Two-component regulatory system</keyword>
<dbReference type="SMART" id="SM00388">
    <property type="entry name" value="HisKA"/>
    <property type="match status" value="1"/>
</dbReference>
<evidence type="ECO:0000256" key="9">
    <source>
        <dbReference type="ARBA" id="ARBA00023012"/>
    </source>
</evidence>
<comment type="caution">
    <text evidence="15">The sequence shown here is derived from an EMBL/GenBank/DDBJ whole genome shotgun (WGS) entry which is preliminary data.</text>
</comment>
<feature type="domain" description="Histidine kinase" evidence="13">
    <location>
        <begin position="315"/>
        <end position="539"/>
    </location>
</feature>
<evidence type="ECO:0000256" key="5">
    <source>
        <dbReference type="ARBA" id="ARBA00022679"/>
    </source>
</evidence>
<dbReference type="EC" id="2.7.13.3" evidence="3"/>
<dbReference type="Gene3D" id="6.10.340.10">
    <property type="match status" value="1"/>
</dbReference>
<dbReference type="GO" id="GO:0000155">
    <property type="term" value="F:phosphorelay sensor kinase activity"/>
    <property type="evidence" value="ECO:0007669"/>
    <property type="project" value="InterPro"/>
</dbReference>
<dbReference type="InterPro" id="IPR004358">
    <property type="entry name" value="Sig_transdc_His_kin-like_C"/>
</dbReference>
<keyword evidence="16" id="KW-1185">Reference proteome</keyword>
<dbReference type="SMART" id="SM00387">
    <property type="entry name" value="HATPase_c"/>
    <property type="match status" value="1"/>
</dbReference>
<evidence type="ECO:0000256" key="4">
    <source>
        <dbReference type="ARBA" id="ARBA00022553"/>
    </source>
</evidence>
<dbReference type="Proteomes" id="UP000245086">
    <property type="component" value="Unassembled WGS sequence"/>
</dbReference>
<dbReference type="Pfam" id="PF00672">
    <property type="entry name" value="HAMP"/>
    <property type="match status" value="1"/>
</dbReference>